<dbReference type="Pfam" id="PF00030">
    <property type="entry name" value="Crystall"/>
    <property type="match status" value="1"/>
</dbReference>
<evidence type="ECO:0000256" key="1">
    <source>
        <dbReference type="ARBA" id="ARBA00003689"/>
    </source>
</evidence>
<dbReference type="InParanoid" id="A0A672TFL7"/>
<protein>
    <submittedName>
        <fullName evidence="6">Beta-crystallin S-like</fullName>
    </submittedName>
</protein>
<dbReference type="InterPro" id="IPR011024">
    <property type="entry name" value="G_crystallin-like"/>
</dbReference>
<feature type="domain" description="Beta/gamma crystallin 'Greek key'" evidence="5">
    <location>
        <begin position="154"/>
        <end position="196"/>
    </location>
</feature>
<feature type="domain" description="Beta/gamma crystallin 'Greek key'" evidence="5">
    <location>
        <begin position="113"/>
        <end position="153"/>
    </location>
</feature>
<keyword evidence="3" id="KW-0273">Eye lens protein</keyword>
<evidence type="ECO:0000259" key="5">
    <source>
        <dbReference type="PROSITE" id="PS50915"/>
    </source>
</evidence>
<sequence>WPVCCVCCGSGWSSCRVPCCFRVNECPCPASHYPLIPICFSGKKLNSARITDSIFGSHFHDKVNIWPSPARQFDVGSCIFKQPHKHSLWTLRPPPQTRLNTVFKMGRTSGMQYKVQLYDKPDFTGQAIESIEDCPSVLERFRLREIHSCKVLDGYWIFYEHPNYRGHQYFLEKGNYRKPLEWGAVCPTVQSFRRFTE</sequence>
<dbReference type="InterPro" id="IPR001064">
    <property type="entry name" value="Beta/gamma_crystallin"/>
</dbReference>
<evidence type="ECO:0000256" key="3">
    <source>
        <dbReference type="ARBA" id="ARBA00022613"/>
    </source>
</evidence>
<comment type="function">
    <text evidence="1">Crystallins are the dominant structural components of the vertebrate eye lens.</text>
</comment>
<dbReference type="AlphaFoldDB" id="A0A672TFL7"/>
<evidence type="ECO:0000313" key="7">
    <source>
        <dbReference type="Proteomes" id="UP000472262"/>
    </source>
</evidence>
<dbReference type="SUPFAM" id="SSF49695">
    <property type="entry name" value="gamma-Crystallin-like"/>
    <property type="match status" value="1"/>
</dbReference>
<organism evidence="6 7">
    <name type="scientific">Sinocyclocheilus grahami</name>
    <name type="common">Dianchi golden-line fish</name>
    <name type="synonym">Barbus grahami</name>
    <dbReference type="NCBI Taxonomy" id="75366"/>
    <lineage>
        <taxon>Eukaryota</taxon>
        <taxon>Metazoa</taxon>
        <taxon>Chordata</taxon>
        <taxon>Craniata</taxon>
        <taxon>Vertebrata</taxon>
        <taxon>Euteleostomi</taxon>
        <taxon>Actinopterygii</taxon>
        <taxon>Neopterygii</taxon>
        <taxon>Teleostei</taxon>
        <taxon>Ostariophysi</taxon>
        <taxon>Cypriniformes</taxon>
        <taxon>Cyprinidae</taxon>
        <taxon>Cyprininae</taxon>
        <taxon>Sinocyclocheilus</taxon>
    </lineage>
</organism>
<dbReference type="PROSITE" id="PS50915">
    <property type="entry name" value="CRYSTALLIN_BETA_GAMMA"/>
    <property type="match status" value="2"/>
</dbReference>
<keyword evidence="4" id="KW-0677">Repeat</keyword>
<dbReference type="SMART" id="SM00247">
    <property type="entry name" value="XTALbg"/>
    <property type="match status" value="1"/>
</dbReference>
<dbReference type="PANTHER" id="PTHR11818">
    <property type="entry name" value="BETA/GAMMA CRYSTALLIN"/>
    <property type="match status" value="1"/>
</dbReference>
<dbReference type="PRINTS" id="PR01367">
    <property type="entry name" value="BGCRYSTALLIN"/>
</dbReference>
<name>A0A672TFL7_SINGR</name>
<evidence type="ECO:0000256" key="2">
    <source>
        <dbReference type="ARBA" id="ARBA00009646"/>
    </source>
</evidence>
<gene>
    <name evidence="6" type="primary">LOC107551958</name>
</gene>
<dbReference type="PANTHER" id="PTHR11818:SF6">
    <property type="entry name" value="GAMMA-CRYSTALLIN S"/>
    <property type="match status" value="1"/>
</dbReference>
<dbReference type="Gene3D" id="2.60.20.10">
    <property type="entry name" value="Crystallins"/>
    <property type="match status" value="1"/>
</dbReference>
<dbReference type="FunFam" id="2.60.20.10:FF:000003">
    <property type="entry name" value="Crystallin gamma S"/>
    <property type="match status" value="1"/>
</dbReference>
<dbReference type="GO" id="GO:0002088">
    <property type="term" value="P:lens development in camera-type eye"/>
    <property type="evidence" value="ECO:0007669"/>
    <property type="project" value="TreeGrafter"/>
</dbReference>
<accession>A0A672TFL7</accession>
<evidence type="ECO:0000256" key="4">
    <source>
        <dbReference type="ARBA" id="ARBA00022737"/>
    </source>
</evidence>
<keyword evidence="7" id="KW-1185">Reference proteome</keyword>
<dbReference type="GO" id="GO:0007601">
    <property type="term" value="P:visual perception"/>
    <property type="evidence" value="ECO:0007669"/>
    <property type="project" value="TreeGrafter"/>
</dbReference>
<comment type="similarity">
    <text evidence="2">Belongs to the beta/gamma-crystallin family.</text>
</comment>
<dbReference type="InterPro" id="IPR050252">
    <property type="entry name" value="Beta/Gamma-Crystallin"/>
</dbReference>
<reference evidence="6" key="1">
    <citation type="submission" date="2025-08" db="UniProtKB">
        <authorList>
            <consortium name="Ensembl"/>
        </authorList>
    </citation>
    <scope>IDENTIFICATION</scope>
</reference>
<dbReference type="Ensembl" id="ENSSGRT00000119478.1">
    <property type="protein sequence ID" value="ENSSGRP00000112490.1"/>
    <property type="gene ID" value="ENSSGRG00000055275.1"/>
</dbReference>
<proteinExistence type="inferred from homology"/>
<dbReference type="GO" id="GO:0005212">
    <property type="term" value="F:structural constituent of eye lens"/>
    <property type="evidence" value="ECO:0007669"/>
    <property type="project" value="UniProtKB-KW"/>
</dbReference>
<reference evidence="6" key="2">
    <citation type="submission" date="2025-09" db="UniProtKB">
        <authorList>
            <consortium name="Ensembl"/>
        </authorList>
    </citation>
    <scope>IDENTIFICATION</scope>
</reference>
<dbReference type="Proteomes" id="UP000472262">
    <property type="component" value="Unassembled WGS sequence"/>
</dbReference>
<evidence type="ECO:0000313" key="6">
    <source>
        <dbReference type="Ensembl" id="ENSSGRP00000112490.1"/>
    </source>
</evidence>